<protein>
    <submittedName>
        <fullName evidence="1">Phage tail protein I</fullName>
    </submittedName>
</protein>
<accession>A0A212KN05</accession>
<sequence>MTASLLPPNSTALELAVEGAVADRLEALATDGVRTVGDPMATPASALPHLAWSRSVDVLDPAASEATKRRVVKAAPAVHRIKGTPVSAENALASMGIAAQVEERVGARRYDGKTAYDGIAVHGPVDGWALYRVILGTPLRNDQVLSFRQLLETTAPKHCELLSLDYTEVANLYDGRSRYDGAYNHGSVS</sequence>
<name>A0A212KN05_9PROT</name>
<organism evidence="1">
    <name type="scientific">uncultured Alphaproteobacteria bacterium</name>
    <dbReference type="NCBI Taxonomy" id="91750"/>
    <lineage>
        <taxon>Bacteria</taxon>
        <taxon>Pseudomonadati</taxon>
        <taxon>Pseudomonadota</taxon>
        <taxon>Alphaproteobacteria</taxon>
        <taxon>environmental samples</taxon>
    </lineage>
</organism>
<reference evidence="1" key="1">
    <citation type="submission" date="2016-04" db="EMBL/GenBank/DDBJ databases">
        <authorList>
            <person name="Evans L.H."/>
            <person name="Alamgir A."/>
            <person name="Owens N."/>
            <person name="Weber N.D."/>
            <person name="Virtaneva K."/>
            <person name="Barbian K."/>
            <person name="Babar A."/>
            <person name="Rosenke K."/>
        </authorList>
    </citation>
    <scope>NUCLEOTIDE SEQUENCE</scope>
    <source>
        <strain evidence="1">86</strain>
    </source>
</reference>
<dbReference type="Pfam" id="PF09684">
    <property type="entry name" value="Tail_P2_I"/>
    <property type="match status" value="1"/>
</dbReference>
<dbReference type="InterPro" id="IPR006521">
    <property type="entry name" value="Tail_protein_I"/>
</dbReference>
<evidence type="ECO:0000313" key="1">
    <source>
        <dbReference type="EMBL" id="SBW13030.1"/>
    </source>
</evidence>
<dbReference type="NCBIfam" id="TIGR01634">
    <property type="entry name" value="tail_P2_I"/>
    <property type="match status" value="1"/>
</dbReference>
<dbReference type="AlphaFoldDB" id="A0A212KN05"/>
<proteinExistence type="predicted"/>
<dbReference type="EMBL" id="FLUO01000004">
    <property type="protein sequence ID" value="SBW13030.1"/>
    <property type="molecule type" value="Genomic_DNA"/>
</dbReference>
<gene>
    <name evidence="1" type="ORF">KL86APRO_40052</name>
</gene>